<dbReference type="PRINTS" id="PR00377">
    <property type="entry name" value="IMPHPHTASES"/>
</dbReference>
<name>A0A1H9GAI2_9ACTN</name>
<sequence>MRTEPVVGSDREPLARLLGVAEAAVDAGVRWLAEAGDEWSRRRFKASGEEVTAADAEVERRITRVLREHAPGIPVVGEETDREEGGSVPPRCWLLDPIDGTMNFTRGAPLHAVSLGLVDGGEPALGVVHAPALDRRWSTDTDTDTAPDTDTAGRDVPEPSGARELSRAVVGVTGAGGGDSPSGRLLAALLERAYRVRMQGCMSLDLIGVAEGWLDACVCVGAKPWDVAAGAALLRRRGWTVLDGDGRPYAFGAPVLVAGSGPLARELAALCRARIR</sequence>
<feature type="binding site" evidence="4">
    <location>
        <position position="78"/>
    </location>
    <ligand>
        <name>Mg(2+)</name>
        <dbReference type="ChEBI" id="CHEBI:18420"/>
        <label>1</label>
        <note>catalytic</note>
    </ligand>
</feature>
<gene>
    <name evidence="6" type="ORF">SAMN05216481_108185</name>
</gene>
<dbReference type="RefSeq" id="WP_093660282.1">
    <property type="nucleotide sequence ID" value="NZ_FOET01000008.1"/>
</dbReference>
<evidence type="ECO:0000256" key="4">
    <source>
        <dbReference type="PIRSR" id="PIRSR600760-2"/>
    </source>
</evidence>
<dbReference type="CDD" id="cd01637">
    <property type="entry name" value="IMPase_like"/>
    <property type="match status" value="1"/>
</dbReference>
<feature type="binding site" evidence="4">
    <location>
        <position position="96"/>
    </location>
    <ligand>
        <name>Mg(2+)</name>
        <dbReference type="ChEBI" id="CHEBI:18420"/>
        <label>1</label>
        <note>catalytic</note>
    </ligand>
</feature>
<dbReference type="SUPFAM" id="SSF56655">
    <property type="entry name" value="Carbohydrate phosphatase"/>
    <property type="match status" value="1"/>
</dbReference>
<dbReference type="GO" id="GO:0006020">
    <property type="term" value="P:inositol metabolic process"/>
    <property type="evidence" value="ECO:0007669"/>
    <property type="project" value="TreeGrafter"/>
</dbReference>
<dbReference type="Gene3D" id="3.40.190.80">
    <property type="match status" value="1"/>
</dbReference>
<keyword evidence="2" id="KW-0378">Hydrolase</keyword>
<keyword evidence="7" id="KW-1185">Reference proteome</keyword>
<dbReference type="PANTHER" id="PTHR20854">
    <property type="entry name" value="INOSITOL MONOPHOSPHATASE"/>
    <property type="match status" value="1"/>
</dbReference>
<dbReference type="PANTHER" id="PTHR20854:SF4">
    <property type="entry name" value="INOSITOL-1-MONOPHOSPHATASE-RELATED"/>
    <property type="match status" value="1"/>
</dbReference>
<keyword evidence="3 4" id="KW-0460">Magnesium</keyword>
<evidence type="ECO:0000313" key="6">
    <source>
        <dbReference type="EMBL" id="SEQ47122.1"/>
    </source>
</evidence>
<dbReference type="PROSITE" id="PS00629">
    <property type="entry name" value="IMP_1"/>
    <property type="match status" value="1"/>
</dbReference>
<dbReference type="Proteomes" id="UP000199055">
    <property type="component" value="Unassembled WGS sequence"/>
</dbReference>
<dbReference type="GO" id="GO:0046872">
    <property type="term" value="F:metal ion binding"/>
    <property type="evidence" value="ECO:0007669"/>
    <property type="project" value="UniProtKB-KW"/>
</dbReference>
<dbReference type="Pfam" id="PF00459">
    <property type="entry name" value="Inositol_P"/>
    <property type="match status" value="1"/>
</dbReference>
<comment type="cofactor">
    <cofactor evidence="4">
        <name>Mg(2+)</name>
        <dbReference type="ChEBI" id="CHEBI:18420"/>
    </cofactor>
</comment>
<dbReference type="EMBL" id="FOET01000008">
    <property type="protein sequence ID" value="SEQ47122.1"/>
    <property type="molecule type" value="Genomic_DNA"/>
</dbReference>
<dbReference type="AlphaFoldDB" id="A0A1H9GAI2"/>
<evidence type="ECO:0000256" key="3">
    <source>
        <dbReference type="ARBA" id="ARBA00022842"/>
    </source>
</evidence>
<evidence type="ECO:0000256" key="5">
    <source>
        <dbReference type="SAM" id="MobiDB-lite"/>
    </source>
</evidence>
<dbReference type="Gene3D" id="3.30.540.10">
    <property type="entry name" value="Fructose-1,6-Bisphosphatase, subunit A, domain 1"/>
    <property type="match status" value="1"/>
</dbReference>
<accession>A0A1H9GAI2</accession>
<dbReference type="GO" id="GO:0008934">
    <property type="term" value="F:inositol monophosphate 1-phosphatase activity"/>
    <property type="evidence" value="ECO:0007669"/>
    <property type="project" value="TreeGrafter"/>
</dbReference>
<dbReference type="STRING" id="403935.SAMN05216481_108185"/>
<feature type="binding site" evidence="4">
    <location>
        <position position="98"/>
    </location>
    <ligand>
        <name>Mg(2+)</name>
        <dbReference type="ChEBI" id="CHEBI:18420"/>
        <label>1</label>
        <note>catalytic</note>
    </ligand>
</feature>
<dbReference type="InterPro" id="IPR000760">
    <property type="entry name" value="Inositol_monophosphatase-like"/>
</dbReference>
<feature type="binding site" evidence="4">
    <location>
        <position position="226"/>
    </location>
    <ligand>
        <name>Mg(2+)</name>
        <dbReference type="ChEBI" id="CHEBI:18420"/>
        <label>1</label>
        <note>catalytic</note>
    </ligand>
</feature>
<reference evidence="6 7" key="1">
    <citation type="submission" date="2016-10" db="EMBL/GenBank/DDBJ databases">
        <authorList>
            <person name="de Groot N.N."/>
        </authorList>
    </citation>
    <scope>NUCLEOTIDE SEQUENCE [LARGE SCALE GENOMIC DNA]</scope>
    <source>
        <strain evidence="6 7">CGMCC 4.3519</strain>
    </source>
</reference>
<protein>
    <submittedName>
        <fullName evidence="6">Myo-inositol-1(Or 4)-monophosphatase</fullName>
    </submittedName>
</protein>
<dbReference type="GO" id="GO:0007165">
    <property type="term" value="P:signal transduction"/>
    <property type="evidence" value="ECO:0007669"/>
    <property type="project" value="TreeGrafter"/>
</dbReference>
<evidence type="ECO:0000256" key="2">
    <source>
        <dbReference type="ARBA" id="ARBA00022801"/>
    </source>
</evidence>
<keyword evidence="1 4" id="KW-0479">Metal-binding</keyword>
<feature type="binding site" evidence="4">
    <location>
        <position position="99"/>
    </location>
    <ligand>
        <name>Mg(2+)</name>
        <dbReference type="ChEBI" id="CHEBI:18420"/>
        <label>1</label>
        <note>catalytic</note>
    </ligand>
</feature>
<proteinExistence type="predicted"/>
<organism evidence="6 7">
    <name type="scientific">Streptomyces radiopugnans</name>
    <dbReference type="NCBI Taxonomy" id="403935"/>
    <lineage>
        <taxon>Bacteria</taxon>
        <taxon>Bacillati</taxon>
        <taxon>Actinomycetota</taxon>
        <taxon>Actinomycetes</taxon>
        <taxon>Kitasatosporales</taxon>
        <taxon>Streptomycetaceae</taxon>
        <taxon>Streptomyces</taxon>
    </lineage>
</organism>
<dbReference type="InterPro" id="IPR020583">
    <property type="entry name" value="Inositol_monoP_metal-BS"/>
</dbReference>
<evidence type="ECO:0000313" key="7">
    <source>
        <dbReference type="Proteomes" id="UP000199055"/>
    </source>
</evidence>
<feature type="region of interest" description="Disordered" evidence="5">
    <location>
        <begin position="137"/>
        <end position="164"/>
    </location>
</feature>
<evidence type="ECO:0000256" key="1">
    <source>
        <dbReference type="ARBA" id="ARBA00022723"/>
    </source>
</evidence>